<comment type="cofactor">
    <cofactor evidence="2">
        <name>Zn(2+)</name>
        <dbReference type="ChEBI" id="CHEBI:29105"/>
    </cofactor>
</comment>
<feature type="compositionally biased region" description="Low complexity" evidence="13">
    <location>
        <begin position="733"/>
        <end position="747"/>
    </location>
</feature>
<evidence type="ECO:0000256" key="2">
    <source>
        <dbReference type="ARBA" id="ARBA00001947"/>
    </source>
</evidence>
<accession>A0A835MUU9</accession>
<evidence type="ECO:0000256" key="12">
    <source>
        <dbReference type="RuleBase" id="RU361203"/>
    </source>
</evidence>
<evidence type="ECO:0000313" key="17">
    <source>
        <dbReference type="Proteomes" id="UP000657918"/>
    </source>
</evidence>
<dbReference type="PROSITE" id="PS50853">
    <property type="entry name" value="FN3"/>
    <property type="match status" value="1"/>
</dbReference>
<evidence type="ECO:0000256" key="9">
    <source>
        <dbReference type="ARBA" id="ARBA00023004"/>
    </source>
</evidence>
<keyword evidence="9" id="KW-0408">Iron</keyword>
<dbReference type="Gene3D" id="3.30.160.60">
    <property type="entry name" value="Classic Zinc Finger"/>
    <property type="match status" value="1"/>
</dbReference>
<comment type="cofactor">
    <cofactor evidence="3">
        <name>Fe cation</name>
        <dbReference type="ChEBI" id="CHEBI:24875"/>
    </cofactor>
</comment>
<dbReference type="EC" id="3.1.3.2" evidence="12"/>
<keyword evidence="17" id="KW-1185">Reference proteome</keyword>
<dbReference type="PROSITE" id="PS00028">
    <property type="entry name" value="ZINC_FINGER_C2H2_1"/>
    <property type="match status" value="1"/>
</dbReference>
<sequence>MPKVVETHSMLHQLILVFVIFSGFVKNGNAGITSSFIRSEWPSIDIPLDNEVFAVPKGHNAPQQVHITQGDYNGKAVIISWVTPDEPGTNKVQYGVSKKKYDFTAEGTVRNYTFYNYKSGYIHQCLVDGLEYETKYYYKIGSGNSSREFWFQTPPKINPDTPYKFGIIGPLLGVSGSHSFLMNFNNTFLISTPGDLGQTYNSLSTLEHYIKSGAQAVLFVGDLAYADRYKYNDVGIRWDSWGRFVERSAAYQPWMWSAGNHEIEYMPYMGEVVPFKSYLNRYPTPHLASKSSSPLWYAIRRASAHIIVLSSYSPFVKYTPQWEWLREELKRVDREKTPWLIVLVHIPIYNSNEAHFMEGESMRAVFEKWFVRYKVDVVFAGHVHAYERSYRVSNIHYNVSSGDRYPAADESAPVYITVGDGGNQEGLAGRFRDPQPEYSAFREASYGHSTLEIKNRTHAIYHWNRNDDGKKVPIDAFVLRNQYCTERCPSEGSSISATSEGAPHRDGGELDQTGMVNTNKKEKVVQGSEAALLPKSSACVLLDLKLSRDNSIRGSKLEFNLFSPMNVISSHAKESTDETLKQNDSRVFSCNFCKREFSTSQALGGHQNAHKQERTLAKRRQEMDVGDLGQLLPYYPYSSLSANPYYGSLNRSVGAQLDSLVHKTSPPYSCTSPIGLRHGAYGGWPRQTTMNTQPSIGRQTTESLNAFCGGFGISSSSSSSRFEDNLLRNLGASPSSNSAAINNPPGSDHIQQNDHPKTYQIDESGLDLSLKL</sequence>
<keyword evidence="5" id="KW-0479">Metal-binding</keyword>
<evidence type="ECO:0000256" key="8">
    <source>
        <dbReference type="ARBA" id="ARBA00022833"/>
    </source>
</evidence>
<protein>
    <recommendedName>
        <fullName evidence="12">Purple acid phosphatase</fullName>
        <ecNumber evidence="12">3.1.3.2</ecNumber>
    </recommendedName>
</protein>
<dbReference type="InterPro" id="IPR039331">
    <property type="entry name" value="PAPs-like"/>
</dbReference>
<dbReference type="AlphaFoldDB" id="A0A835MUU9"/>
<dbReference type="Pfam" id="PF00149">
    <property type="entry name" value="Metallophos"/>
    <property type="match status" value="1"/>
</dbReference>
<dbReference type="InterPro" id="IPR036236">
    <property type="entry name" value="Znf_C2H2_sf"/>
</dbReference>
<keyword evidence="10" id="KW-0325">Glycoprotein</keyword>
<dbReference type="PANTHER" id="PTHR22953">
    <property type="entry name" value="ACID PHOSPHATASE RELATED"/>
    <property type="match status" value="1"/>
</dbReference>
<dbReference type="Pfam" id="PF14008">
    <property type="entry name" value="Metallophos_C"/>
    <property type="match status" value="1"/>
</dbReference>
<feature type="domain" description="Fibronectin type-III" evidence="15">
    <location>
        <begin position="61"/>
        <end position="156"/>
    </location>
</feature>
<dbReference type="SUPFAM" id="SSF49363">
    <property type="entry name" value="Purple acid phosphatase, N-terminal domain"/>
    <property type="match status" value="1"/>
</dbReference>
<dbReference type="InterPro" id="IPR025733">
    <property type="entry name" value="PAPs_C"/>
</dbReference>
<feature type="region of interest" description="Disordered" evidence="13">
    <location>
        <begin position="490"/>
        <end position="515"/>
    </location>
</feature>
<dbReference type="GO" id="GO:0003993">
    <property type="term" value="F:acid phosphatase activity"/>
    <property type="evidence" value="ECO:0007669"/>
    <property type="project" value="UniProtKB-EC"/>
</dbReference>
<keyword evidence="8" id="KW-0862">Zinc</keyword>
<dbReference type="CDD" id="cd00839">
    <property type="entry name" value="MPP_PAPs"/>
    <property type="match status" value="1"/>
</dbReference>
<feature type="signal peptide" evidence="12">
    <location>
        <begin position="1"/>
        <end position="30"/>
    </location>
</feature>
<dbReference type="Gene3D" id="3.60.21.10">
    <property type="match status" value="1"/>
</dbReference>
<dbReference type="GO" id="GO:0008270">
    <property type="term" value="F:zinc ion binding"/>
    <property type="evidence" value="ECO:0007669"/>
    <property type="project" value="UniProtKB-KW"/>
</dbReference>
<feature type="domain" description="C2H2-type" evidence="14">
    <location>
        <begin position="588"/>
        <end position="615"/>
    </location>
</feature>
<feature type="chain" id="PRO_5033098306" description="Purple acid phosphatase" evidence="12">
    <location>
        <begin position="31"/>
        <end position="772"/>
    </location>
</feature>
<evidence type="ECO:0000256" key="3">
    <source>
        <dbReference type="ARBA" id="ARBA00001962"/>
    </source>
</evidence>
<dbReference type="InterPro" id="IPR003961">
    <property type="entry name" value="FN3_dom"/>
</dbReference>
<dbReference type="FunFam" id="2.60.40.380:FF:000001">
    <property type="entry name" value="Fe(3+)-Zn(2+) purple acid phosphatase"/>
    <property type="match status" value="1"/>
</dbReference>
<gene>
    <name evidence="16" type="ORF">SADUNF_Sadunf06G0046900</name>
</gene>
<dbReference type="Proteomes" id="UP000657918">
    <property type="component" value="Unassembled WGS sequence"/>
</dbReference>
<dbReference type="InterPro" id="IPR008963">
    <property type="entry name" value="Purple_acid_Pase-like_N"/>
</dbReference>
<dbReference type="EMBL" id="JADGMS010000006">
    <property type="protein sequence ID" value="KAF9679747.1"/>
    <property type="molecule type" value="Genomic_DNA"/>
</dbReference>
<dbReference type="Gene3D" id="2.60.40.380">
    <property type="entry name" value="Purple acid phosphatase-like, N-terminal"/>
    <property type="match status" value="1"/>
</dbReference>
<dbReference type="InterPro" id="IPR029052">
    <property type="entry name" value="Metallo-depent_PP-like"/>
</dbReference>
<dbReference type="InterPro" id="IPR013087">
    <property type="entry name" value="Znf_C2H2_type"/>
</dbReference>
<evidence type="ECO:0000256" key="10">
    <source>
        <dbReference type="ARBA" id="ARBA00023180"/>
    </source>
</evidence>
<comment type="caution">
    <text evidence="16">The sequence shown here is derived from an EMBL/GenBank/DDBJ whole genome shotgun (WGS) entry which is preliminary data.</text>
</comment>
<evidence type="ECO:0000256" key="1">
    <source>
        <dbReference type="ARBA" id="ARBA00000032"/>
    </source>
</evidence>
<evidence type="ECO:0000259" key="15">
    <source>
        <dbReference type="PROSITE" id="PS50853"/>
    </source>
</evidence>
<comment type="similarity">
    <text evidence="4 12">Belongs to the metallophosphoesterase superfamily. Purple acid phosphatase family.</text>
</comment>
<dbReference type="SUPFAM" id="SSF57667">
    <property type="entry name" value="beta-beta-alpha zinc fingers"/>
    <property type="match status" value="1"/>
</dbReference>
<dbReference type="InterPro" id="IPR015914">
    <property type="entry name" value="PAPs_N"/>
</dbReference>
<evidence type="ECO:0000313" key="16">
    <source>
        <dbReference type="EMBL" id="KAF9679747.1"/>
    </source>
</evidence>
<dbReference type="FunFam" id="3.60.21.10:FF:000034">
    <property type="entry name" value="Fe(3+)-Zn(2+) purple acid phosphatase"/>
    <property type="match status" value="1"/>
</dbReference>
<dbReference type="Pfam" id="PF16656">
    <property type="entry name" value="Pur_ac_phosph_N"/>
    <property type="match status" value="1"/>
</dbReference>
<comment type="catalytic activity">
    <reaction evidence="1 12">
        <text>a phosphate monoester + H2O = an alcohol + phosphate</text>
        <dbReference type="Rhea" id="RHEA:15017"/>
        <dbReference type="ChEBI" id="CHEBI:15377"/>
        <dbReference type="ChEBI" id="CHEBI:30879"/>
        <dbReference type="ChEBI" id="CHEBI:43474"/>
        <dbReference type="ChEBI" id="CHEBI:67140"/>
        <dbReference type="EC" id="3.1.3.2"/>
    </reaction>
</comment>
<evidence type="ECO:0000256" key="11">
    <source>
        <dbReference type="PROSITE-ProRule" id="PRU00042"/>
    </source>
</evidence>
<evidence type="ECO:0000256" key="5">
    <source>
        <dbReference type="ARBA" id="ARBA00022723"/>
    </source>
</evidence>
<proteinExistence type="inferred from homology"/>
<keyword evidence="6 12" id="KW-0732">Signal</keyword>
<name>A0A835MUU9_9ROSI</name>
<evidence type="ECO:0000259" key="14">
    <source>
        <dbReference type="PROSITE" id="PS50157"/>
    </source>
</evidence>
<keyword evidence="11" id="KW-0863">Zinc-finger</keyword>
<dbReference type="CDD" id="cd00063">
    <property type="entry name" value="FN3"/>
    <property type="match status" value="1"/>
</dbReference>
<dbReference type="InterPro" id="IPR004843">
    <property type="entry name" value="Calcineurin-like_PHP"/>
</dbReference>
<dbReference type="OrthoDB" id="45007at2759"/>
<keyword evidence="7 12" id="KW-0378">Hydrolase</keyword>
<reference evidence="16 17" key="1">
    <citation type="submission" date="2020-10" db="EMBL/GenBank/DDBJ databases">
        <title>Plant Genome Project.</title>
        <authorList>
            <person name="Zhang R.-G."/>
        </authorList>
    </citation>
    <scope>NUCLEOTIDE SEQUENCE [LARGE SCALE GENOMIC DNA]</scope>
    <source>
        <strain evidence="16">FAFU-HL-1</strain>
        <tissue evidence="16">Leaf</tissue>
    </source>
</reference>
<feature type="region of interest" description="Disordered" evidence="13">
    <location>
        <begin position="733"/>
        <end position="759"/>
    </location>
</feature>
<evidence type="ECO:0000256" key="6">
    <source>
        <dbReference type="ARBA" id="ARBA00022729"/>
    </source>
</evidence>
<organism evidence="16 17">
    <name type="scientific">Salix dunnii</name>
    <dbReference type="NCBI Taxonomy" id="1413687"/>
    <lineage>
        <taxon>Eukaryota</taxon>
        <taxon>Viridiplantae</taxon>
        <taxon>Streptophyta</taxon>
        <taxon>Embryophyta</taxon>
        <taxon>Tracheophyta</taxon>
        <taxon>Spermatophyta</taxon>
        <taxon>Magnoliopsida</taxon>
        <taxon>eudicotyledons</taxon>
        <taxon>Gunneridae</taxon>
        <taxon>Pentapetalae</taxon>
        <taxon>rosids</taxon>
        <taxon>fabids</taxon>
        <taxon>Malpighiales</taxon>
        <taxon>Salicaceae</taxon>
        <taxon>Saliceae</taxon>
        <taxon>Salix</taxon>
    </lineage>
</organism>
<evidence type="ECO:0000256" key="4">
    <source>
        <dbReference type="ARBA" id="ARBA00008723"/>
    </source>
</evidence>
<dbReference type="PANTHER" id="PTHR22953:SF55">
    <property type="entry name" value="BIFUNCTIONAL PURPLE ACID PHOSPHATASE 26"/>
    <property type="match status" value="1"/>
</dbReference>
<evidence type="ECO:0000256" key="7">
    <source>
        <dbReference type="ARBA" id="ARBA00022801"/>
    </source>
</evidence>
<dbReference type="PROSITE" id="PS50157">
    <property type="entry name" value="ZINC_FINGER_C2H2_2"/>
    <property type="match status" value="1"/>
</dbReference>
<dbReference type="InterPro" id="IPR041792">
    <property type="entry name" value="MPP_PAP"/>
</dbReference>
<evidence type="ECO:0000256" key="13">
    <source>
        <dbReference type="SAM" id="MobiDB-lite"/>
    </source>
</evidence>
<dbReference type="SUPFAM" id="SSF56300">
    <property type="entry name" value="Metallo-dependent phosphatases"/>
    <property type="match status" value="1"/>
</dbReference>